<dbReference type="AlphaFoldDB" id="A0A1N6QGB2"/>
<name>A0A1N6QGB2_9ACTN</name>
<organism evidence="1 2">
    <name type="scientific">Micromonospora avicenniae</name>
    <dbReference type="NCBI Taxonomy" id="1198245"/>
    <lineage>
        <taxon>Bacteria</taxon>
        <taxon>Bacillati</taxon>
        <taxon>Actinomycetota</taxon>
        <taxon>Actinomycetes</taxon>
        <taxon>Micromonosporales</taxon>
        <taxon>Micromonosporaceae</taxon>
        <taxon>Micromonospora</taxon>
    </lineage>
</organism>
<dbReference type="RefSeq" id="WP_076466740.1">
    <property type="nucleotide sequence ID" value="NZ_FTNF01000001.1"/>
</dbReference>
<dbReference type="OrthoDB" id="5070486at2"/>
<dbReference type="EMBL" id="FTNF01000001">
    <property type="protein sequence ID" value="SIQ15406.1"/>
    <property type="molecule type" value="Genomic_DNA"/>
</dbReference>
<evidence type="ECO:0000313" key="1">
    <source>
        <dbReference type="EMBL" id="SIQ15406.1"/>
    </source>
</evidence>
<accession>A0A1N6QGB2</accession>
<gene>
    <name evidence="1" type="ORF">SAMN05444858_101316</name>
</gene>
<sequence length="390" mass="43741">MSANEEFFKSRKAAAVLKHGILKRYPVVFASKTGQGNPVVFLDGYAGRGRYEDGQPGSPLLLTQCADFVKNYRDVRGFFVEQDADTFHNLEQVLAEEGGTMHYELRQGSLARHLPDLLTLAKGASLFAFLDPFGPALDFDLIKTQLLGRDKWPPTEVLLHFSVSSVARMGSAVHKAQRRYGDLSAPDQKNADKLDRFLGGGWWQRHFATIADDTDDVSATDVALRVWQEYEEKLTSGTRYRAIRMPVRPRPDLAPKYVLALFTTHSEGAWHFADALGKAGAEWTQAWQEDLWHRGDTDEPTLFGVPAFDPAAYSRNHAAIWIREIKENLSSLLDQYQQFRPADRVPEVYGKVLGQATAIHVGAAIRELHSEGIVINFGTGNFWNGLLRRP</sequence>
<dbReference type="Proteomes" id="UP000186004">
    <property type="component" value="Unassembled WGS sequence"/>
</dbReference>
<dbReference type="STRING" id="1198245.SAMN05444858_101316"/>
<reference evidence="1 2" key="1">
    <citation type="submission" date="2017-01" db="EMBL/GenBank/DDBJ databases">
        <authorList>
            <person name="Mah S.A."/>
            <person name="Swanson W.J."/>
            <person name="Moy G.W."/>
            <person name="Vacquier V.D."/>
        </authorList>
    </citation>
    <scope>NUCLEOTIDE SEQUENCE [LARGE SCALE GENOMIC DNA]</scope>
    <source>
        <strain evidence="1 2">DSM 45758</strain>
    </source>
</reference>
<keyword evidence="2" id="KW-1185">Reference proteome</keyword>
<proteinExistence type="predicted"/>
<evidence type="ECO:0000313" key="2">
    <source>
        <dbReference type="Proteomes" id="UP000186004"/>
    </source>
</evidence>
<protein>
    <submittedName>
        <fullName evidence="1">Three-Cys-motif partner protein</fullName>
    </submittedName>
</protein>
<dbReference type="InterPro" id="IPR031009">
    <property type="entry name" value="Tcm_partner"/>
</dbReference>
<dbReference type="NCBIfam" id="TIGR04474">
    <property type="entry name" value="tcm_partner"/>
    <property type="match status" value="1"/>
</dbReference>